<evidence type="ECO:0000256" key="5">
    <source>
        <dbReference type="ARBA" id="ARBA00022598"/>
    </source>
</evidence>
<dbReference type="GO" id="GO:0004639">
    <property type="term" value="F:phosphoribosylaminoimidazolesuccinocarboxamide synthase activity"/>
    <property type="evidence" value="ECO:0007669"/>
    <property type="project" value="UniProtKB-EC"/>
</dbReference>
<evidence type="ECO:0000313" key="11">
    <source>
        <dbReference type="EMBL" id="KAF9513782.1"/>
    </source>
</evidence>
<dbReference type="InterPro" id="IPR028923">
    <property type="entry name" value="SAICAR_synt/ADE2_N"/>
</dbReference>
<evidence type="ECO:0000256" key="9">
    <source>
        <dbReference type="ARBA" id="ARBA00030409"/>
    </source>
</evidence>
<dbReference type="OrthoDB" id="9991235at2759"/>
<comment type="pathway">
    <text evidence="1">Purine metabolism; IMP biosynthesis via de novo pathway; 5-amino-1-(5-phospho-D-ribosyl)imidazole-4-carboxamide from 5-amino-1-(5-phospho-D-ribosyl)imidazole-4-carboxylate: step 1/2.</text>
</comment>
<accession>A0A9P6AY03</accession>
<dbReference type="EMBL" id="MU128968">
    <property type="protein sequence ID" value="KAF9513782.1"/>
    <property type="molecule type" value="Genomic_DNA"/>
</dbReference>
<dbReference type="Pfam" id="PF01259">
    <property type="entry name" value="SAICAR_synt"/>
    <property type="match status" value="1"/>
</dbReference>
<dbReference type="GO" id="GO:0005737">
    <property type="term" value="C:cytoplasm"/>
    <property type="evidence" value="ECO:0007669"/>
    <property type="project" value="TreeGrafter"/>
</dbReference>
<dbReference type="CDD" id="cd01414">
    <property type="entry name" value="SAICAR_synt_Sc"/>
    <property type="match status" value="1"/>
</dbReference>
<evidence type="ECO:0000256" key="8">
    <source>
        <dbReference type="ARBA" id="ARBA00022840"/>
    </source>
</evidence>
<keyword evidence="5" id="KW-0436">Ligase</keyword>
<evidence type="ECO:0000256" key="4">
    <source>
        <dbReference type="ARBA" id="ARBA00016460"/>
    </source>
</evidence>
<dbReference type="InterPro" id="IPR018236">
    <property type="entry name" value="SAICAR_synthetase_CS"/>
</dbReference>
<dbReference type="GO" id="GO:0005524">
    <property type="term" value="F:ATP binding"/>
    <property type="evidence" value="ECO:0007669"/>
    <property type="project" value="UniProtKB-KW"/>
</dbReference>
<dbReference type="SUPFAM" id="SSF56104">
    <property type="entry name" value="SAICAR synthase-like"/>
    <property type="match status" value="1"/>
</dbReference>
<keyword evidence="6" id="KW-0547">Nucleotide-binding</keyword>
<proteinExistence type="inferred from homology"/>
<dbReference type="AlphaFoldDB" id="A0A9P6AY03"/>
<name>A0A9P6AY03_9AGAM</name>
<keyword evidence="12" id="KW-1185">Reference proteome</keyword>
<dbReference type="Proteomes" id="UP000886523">
    <property type="component" value="Unassembled WGS sequence"/>
</dbReference>
<comment type="similarity">
    <text evidence="2">Belongs to the SAICAR synthetase family.</text>
</comment>
<organism evidence="11 12">
    <name type="scientific">Hydnum rufescens UP504</name>
    <dbReference type="NCBI Taxonomy" id="1448309"/>
    <lineage>
        <taxon>Eukaryota</taxon>
        <taxon>Fungi</taxon>
        <taxon>Dikarya</taxon>
        <taxon>Basidiomycota</taxon>
        <taxon>Agaricomycotina</taxon>
        <taxon>Agaricomycetes</taxon>
        <taxon>Cantharellales</taxon>
        <taxon>Hydnaceae</taxon>
        <taxon>Hydnum</taxon>
    </lineage>
</organism>
<evidence type="ECO:0000256" key="3">
    <source>
        <dbReference type="ARBA" id="ARBA00012217"/>
    </source>
</evidence>
<sequence length="334" mass="37201">MQQQEDYYWGRIPSAFQEIQQHRRHMWAPEAAHTKQGWLGMGKNIAGLGSDKNGDPPAIVHTSFPDLKLLSQGKVRDVYATSSPDALLFVVTDRISAYDVILKNGIPGKGKVLTALSLFWFDKLSDLVPNHFITADVDQMPEEVKKYKDVLQGRSMLVRKAQVIPIEAIVRGYLAEGLKESDKLPQPLFTPSTKAEQGAHDENIHPDRAVEIIGPELVGQITSVALELYTRAAAFAATRGVILADTKFEFGLTKLILIDEVLTPDSSRYWPAASYEPGRSQPSYDKQYLRDWMVSEGFNSGLEDGKDGQGWIISDEVVQGTADRYTEALHRLTS</sequence>
<evidence type="ECO:0000256" key="2">
    <source>
        <dbReference type="ARBA" id="ARBA00010190"/>
    </source>
</evidence>
<dbReference type="Gene3D" id="3.30.470.20">
    <property type="entry name" value="ATP-grasp fold, B domain"/>
    <property type="match status" value="1"/>
</dbReference>
<gene>
    <name evidence="11" type="ORF">BS47DRAFT_1372431</name>
</gene>
<evidence type="ECO:0000259" key="10">
    <source>
        <dbReference type="Pfam" id="PF01259"/>
    </source>
</evidence>
<dbReference type="PANTHER" id="PTHR43700">
    <property type="entry name" value="PHOSPHORIBOSYLAMINOIMIDAZOLE-SUCCINOCARBOXAMIDE SYNTHASE"/>
    <property type="match status" value="1"/>
</dbReference>
<dbReference type="PROSITE" id="PS01058">
    <property type="entry name" value="SAICAR_SYNTHETASE_2"/>
    <property type="match status" value="1"/>
</dbReference>
<dbReference type="FunFam" id="3.30.200.20:FF:000392">
    <property type="entry name" value="Phosphoribosylaminoimidazole-succinocarboxamide synthase"/>
    <property type="match status" value="1"/>
</dbReference>
<evidence type="ECO:0000256" key="7">
    <source>
        <dbReference type="ARBA" id="ARBA00022755"/>
    </source>
</evidence>
<feature type="domain" description="SAICAR synthetase/ADE2 N-terminal" evidence="10">
    <location>
        <begin position="70"/>
        <end position="297"/>
    </location>
</feature>
<dbReference type="GO" id="GO:0006189">
    <property type="term" value="P:'de novo' IMP biosynthetic process"/>
    <property type="evidence" value="ECO:0007669"/>
    <property type="project" value="TreeGrafter"/>
</dbReference>
<evidence type="ECO:0000313" key="12">
    <source>
        <dbReference type="Proteomes" id="UP000886523"/>
    </source>
</evidence>
<dbReference type="HAMAP" id="MF_00137">
    <property type="entry name" value="SAICAR_synth"/>
    <property type="match status" value="1"/>
</dbReference>
<dbReference type="InterPro" id="IPR001636">
    <property type="entry name" value="SAICAR_synth"/>
</dbReference>
<dbReference type="Gene3D" id="3.30.200.20">
    <property type="entry name" value="Phosphorylase Kinase, domain 1"/>
    <property type="match status" value="1"/>
</dbReference>
<dbReference type="NCBIfam" id="TIGR00081">
    <property type="entry name" value="purC"/>
    <property type="match status" value="1"/>
</dbReference>
<reference evidence="11" key="1">
    <citation type="journal article" date="2020" name="Nat. Commun.">
        <title>Large-scale genome sequencing of mycorrhizal fungi provides insights into the early evolution of symbiotic traits.</title>
        <authorList>
            <person name="Miyauchi S."/>
            <person name="Kiss E."/>
            <person name="Kuo A."/>
            <person name="Drula E."/>
            <person name="Kohler A."/>
            <person name="Sanchez-Garcia M."/>
            <person name="Morin E."/>
            <person name="Andreopoulos B."/>
            <person name="Barry K.W."/>
            <person name="Bonito G."/>
            <person name="Buee M."/>
            <person name="Carver A."/>
            <person name="Chen C."/>
            <person name="Cichocki N."/>
            <person name="Clum A."/>
            <person name="Culley D."/>
            <person name="Crous P.W."/>
            <person name="Fauchery L."/>
            <person name="Girlanda M."/>
            <person name="Hayes R.D."/>
            <person name="Keri Z."/>
            <person name="LaButti K."/>
            <person name="Lipzen A."/>
            <person name="Lombard V."/>
            <person name="Magnuson J."/>
            <person name="Maillard F."/>
            <person name="Murat C."/>
            <person name="Nolan M."/>
            <person name="Ohm R.A."/>
            <person name="Pangilinan J."/>
            <person name="Pereira M.F."/>
            <person name="Perotto S."/>
            <person name="Peter M."/>
            <person name="Pfister S."/>
            <person name="Riley R."/>
            <person name="Sitrit Y."/>
            <person name="Stielow J.B."/>
            <person name="Szollosi G."/>
            <person name="Zifcakova L."/>
            <person name="Stursova M."/>
            <person name="Spatafora J.W."/>
            <person name="Tedersoo L."/>
            <person name="Vaario L.M."/>
            <person name="Yamada A."/>
            <person name="Yan M."/>
            <person name="Wang P."/>
            <person name="Xu J."/>
            <person name="Bruns T."/>
            <person name="Baldrian P."/>
            <person name="Vilgalys R."/>
            <person name="Dunand C."/>
            <person name="Henrissat B."/>
            <person name="Grigoriev I.V."/>
            <person name="Hibbett D."/>
            <person name="Nagy L.G."/>
            <person name="Martin F.M."/>
        </authorList>
    </citation>
    <scope>NUCLEOTIDE SEQUENCE</scope>
    <source>
        <strain evidence="11">UP504</strain>
    </source>
</reference>
<keyword evidence="7" id="KW-0658">Purine biosynthesis</keyword>
<comment type="caution">
    <text evidence="11">The sequence shown here is derived from an EMBL/GenBank/DDBJ whole genome shotgun (WGS) entry which is preliminary data.</text>
</comment>
<keyword evidence="8" id="KW-0067">ATP-binding</keyword>
<dbReference type="EC" id="6.3.2.6" evidence="3"/>
<protein>
    <recommendedName>
        <fullName evidence="4">Phosphoribosylaminoimidazole-succinocarboxamide synthase</fullName>
        <ecNumber evidence="3">6.3.2.6</ecNumber>
    </recommendedName>
    <alternativeName>
        <fullName evidence="9">SAICAR synthetase</fullName>
    </alternativeName>
</protein>
<evidence type="ECO:0000256" key="6">
    <source>
        <dbReference type="ARBA" id="ARBA00022741"/>
    </source>
</evidence>
<evidence type="ECO:0000256" key="1">
    <source>
        <dbReference type="ARBA" id="ARBA00004672"/>
    </source>
</evidence>
<dbReference type="PANTHER" id="PTHR43700:SF1">
    <property type="entry name" value="PHOSPHORIBOSYLAMINOIMIDAZOLE-SUCCINOCARBOXAMIDE SYNTHASE"/>
    <property type="match status" value="1"/>
</dbReference>